<dbReference type="PANTHER" id="PTHR43585">
    <property type="entry name" value="FUMIPYRROLE BIOSYNTHESIS PROTEIN C"/>
    <property type="match status" value="1"/>
</dbReference>
<sequence>MQTPYAAEILENRMSPRPKLVLVGQLSTFPWVFEAAERAGIDVILVPRGDDTEESARRAAAVVEVLPLDIEGNAEAALAALADRYRQEPFDGIMAGNEQAVPFVARAAGELGLPGLTEEAATAVRDKRSMRRHLREAGLGAPGFVVVEELDDWTEALSLRFPVVVKPANGHSSFGVIRVDDKDALEQAVAHTWKLVEAHVGADDGLAPEAGVLVEEYLDGPEISAESLVYHGQVRVCAVSWKGELTGPYFQETTLRAPAQLPAEILAAVEAEVIGAHHAFGVTEGTTHTELRLVGGVRPVLLEMGARIGGGGYMAHLAHVGSGIDMAVDALRIHLGREPLCWGQEPVPAGHAAAFQVPVGSGGRIKQIHGLDSVRADPRVDYLVQTTGPGAVLRPYPDFSGYPVIVLSRHGSDAEAEAYREHLARTLYVEYEEQD</sequence>
<dbReference type="Pfam" id="PF13535">
    <property type="entry name" value="ATP-grasp_4"/>
    <property type="match status" value="1"/>
</dbReference>
<reference evidence="7" key="1">
    <citation type="journal article" date="2019" name="Int. J. Syst. Evol. Microbiol.">
        <title>The Global Catalogue of Microorganisms (GCM) 10K type strain sequencing project: providing services to taxonomists for standard genome sequencing and annotation.</title>
        <authorList>
            <consortium name="The Broad Institute Genomics Platform"/>
            <consortium name="The Broad Institute Genome Sequencing Center for Infectious Disease"/>
            <person name="Wu L."/>
            <person name="Ma J."/>
        </authorList>
    </citation>
    <scope>NUCLEOTIDE SEQUENCE [LARGE SCALE GENOMIC DNA]</scope>
    <source>
        <strain evidence="7">CGMCC 4.7323</strain>
    </source>
</reference>
<dbReference type="EMBL" id="BMND01000012">
    <property type="protein sequence ID" value="GGN47440.1"/>
    <property type="molecule type" value="Genomic_DNA"/>
</dbReference>
<protein>
    <recommendedName>
        <fullName evidence="5">ATP-grasp domain-containing protein</fullName>
    </recommendedName>
</protein>
<evidence type="ECO:0000256" key="1">
    <source>
        <dbReference type="ARBA" id="ARBA00022598"/>
    </source>
</evidence>
<dbReference type="SUPFAM" id="SSF56059">
    <property type="entry name" value="Glutathione synthetase ATP-binding domain-like"/>
    <property type="match status" value="1"/>
</dbReference>
<keyword evidence="3 4" id="KW-0067">ATP-binding</keyword>
<evidence type="ECO:0000256" key="3">
    <source>
        <dbReference type="ARBA" id="ARBA00022840"/>
    </source>
</evidence>
<comment type="caution">
    <text evidence="6">The sequence shown here is derived from an EMBL/GenBank/DDBJ whole genome shotgun (WGS) entry which is preliminary data.</text>
</comment>
<dbReference type="Pfam" id="PF18603">
    <property type="entry name" value="LAL_C2"/>
    <property type="match status" value="1"/>
</dbReference>
<keyword evidence="1" id="KW-0436">Ligase</keyword>
<evidence type="ECO:0000313" key="7">
    <source>
        <dbReference type="Proteomes" id="UP000600080"/>
    </source>
</evidence>
<dbReference type="PROSITE" id="PS50975">
    <property type="entry name" value="ATP_GRASP"/>
    <property type="match status" value="1"/>
</dbReference>
<organism evidence="6 7">
    <name type="scientific">Streptomyces kronopolitis</name>
    <dbReference type="NCBI Taxonomy" id="1612435"/>
    <lineage>
        <taxon>Bacteria</taxon>
        <taxon>Bacillati</taxon>
        <taxon>Actinomycetota</taxon>
        <taxon>Actinomycetes</taxon>
        <taxon>Kitasatosporales</taxon>
        <taxon>Streptomycetaceae</taxon>
        <taxon>Streptomyces</taxon>
    </lineage>
</organism>
<gene>
    <name evidence="6" type="ORF">GCM10012285_33160</name>
</gene>
<dbReference type="InterPro" id="IPR041472">
    <property type="entry name" value="BL00235/CARNS1_N"/>
</dbReference>
<dbReference type="InterPro" id="IPR052032">
    <property type="entry name" value="ATP-dep_AA_Ligase"/>
</dbReference>
<dbReference type="Gene3D" id="3.40.50.20">
    <property type="match status" value="1"/>
</dbReference>
<dbReference type="Gene3D" id="3.30.470.20">
    <property type="entry name" value="ATP-grasp fold, B domain"/>
    <property type="match status" value="1"/>
</dbReference>
<dbReference type="PANTHER" id="PTHR43585:SF2">
    <property type="entry name" value="ATP-GRASP ENZYME FSQD"/>
    <property type="match status" value="1"/>
</dbReference>
<accession>A0ABQ2JLZ7</accession>
<evidence type="ECO:0000313" key="6">
    <source>
        <dbReference type="EMBL" id="GGN47440.1"/>
    </source>
</evidence>
<dbReference type="Pfam" id="PF18130">
    <property type="entry name" value="ATPgrasp_N"/>
    <property type="match status" value="1"/>
</dbReference>
<evidence type="ECO:0000256" key="2">
    <source>
        <dbReference type="ARBA" id="ARBA00022741"/>
    </source>
</evidence>
<dbReference type="InterPro" id="IPR040570">
    <property type="entry name" value="LAL_C2"/>
</dbReference>
<keyword evidence="2 4" id="KW-0547">Nucleotide-binding</keyword>
<proteinExistence type="predicted"/>
<dbReference type="Proteomes" id="UP000600080">
    <property type="component" value="Unassembled WGS sequence"/>
</dbReference>
<name>A0ABQ2JLZ7_9ACTN</name>
<dbReference type="InterPro" id="IPR011761">
    <property type="entry name" value="ATP-grasp"/>
</dbReference>
<evidence type="ECO:0000259" key="5">
    <source>
        <dbReference type="PROSITE" id="PS50975"/>
    </source>
</evidence>
<keyword evidence="7" id="KW-1185">Reference proteome</keyword>
<evidence type="ECO:0000256" key="4">
    <source>
        <dbReference type="PROSITE-ProRule" id="PRU00409"/>
    </source>
</evidence>
<feature type="domain" description="ATP-grasp" evidence="5">
    <location>
        <begin position="131"/>
        <end position="335"/>
    </location>
</feature>